<comment type="caution">
    <text evidence="3">The sequence shown here is derived from an EMBL/GenBank/DDBJ whole genome shotgun (WGS) entry which is preliminary data.</text>
</comment>
<feature type="chain" id="PRO_5015495454" description="WxL domain-containing protein" evidence="2">
    <location>
        <begin position="27"/>
        <end position="734"/>
    </location>
</feature>
<dbReference type="Proteomes" id="UP000244022">
    <property type="component" value="Unassembled WGS sequence"/>
</dbReference>
<proteinExistence type="predicted"/>
<protein>
    <recommendedName>
        <fullName evidence="5">WxL domain-containing protein</fullName>
    </recommendedName>
</protein>
<feature type="signal peptide" evidence="2">
    <location>
        <begin position="1"/>
        <end position="26"/>
    </location>
</feature>
<evidence type="ECO:0000313" key="3">
    <source>
        <dbReference type="EMBL" id="PTO36915.1"/>
    </source>
</evidence>
<dbReference type="RefSeq" id="WP_108145449.1">
    <property type="nucleotide sequence ID" value="NZ_PYGR01000005.1"/>
</dbReference>
<accession>A0A2T5DFD2</accession>
<dbReference type="AlphaFoldDB" id="A0A2T5DFD2"/>
<reference evidence="3 4" key="1">
    <citation type="submission" date="2018-03" db="EMBL/GenBank/DDBJ databases">
        <title>Draft genome sequences of four Enterococcus mundtii strains isolated from beef slaughterhouses in Kenya.</title>
        <authorList>
            <person name="Wambui J."/>
            <person name="Stevens M."/>
            <person name="Njage P."/>
            <person name="Stephan R."/>
            <person name="Tasara T."/>
        </authorList>
    </citation>
    <scope>NUCLEOTIDE SEQUENCE [LARGE SCALE GENOMIC DNA]</scope>
    <source>
        <strain evidence="3 4">H18-EM</strain>
    </source>
</reference>
<gene>
    <name evidence="3" type="ORF">C6N14_02170</name>
</gene>
<evidence type="ECO:0008006" key="5">
    <source>
        <dbReference type="Google" id="ProtNLM"/>
    </source>
</evidence>
<name>A0A2T5DFD2_ENTMU</name>
<sequence length="734" mass="81685">MKKLSRLLIFVSIICFTSSTMSQHYALTDKMESDKPATINNSESVISNDSINIPTEADSRSQEETDEIPTDSQQSFSDKNDEDVIPATILNDSSDHSITAYAGSGTEIDPYLVGFQAEMISALAMIQNDSGTGIYYIELTGNIIYDGATIVFDIHKDVIIDGKGYYVLHNNDSPSRAERLFNVAVAGLTVTLRNMNFGSDTLMDGNNMLYNKNPSHLIYRESVSPSSIYDVSVIIENINYYGTVYFDVISAARVTFKGHNSFRNSGRFVINHQVFFAENSTTVIEGMQPSSSTIDYCFYLSNASLNEPFVIDRNAELSIVTPTPKAISAINSIRMDIREEARLFIHTTHPTAISSYMIYHTQYANAVGTMILVGPNATVVHESQTMIGNSYTFMANKPKYIAFRAASRQTLSGRGIFTVNRLDTASAFGGHYQVSYRYANTQLGTLSVFPNTAVSRDLTNVYSGSSGTYDIIYQPNFVIDEIQVEPEVGIDLSNLTTTINTTRPPERPLTKYDFKLSKQRLWTGSSINTQAAQTQINNASLTTNGMVAVRSSPTESFWQEQKLYAGIYYVYVKVTGQLQEDPELAHLPSESFWYEVVIEMPKSPLNVEVPLEKIFKIREEGPFDTFESSQPVVSRSNFPINLTVTEVVEHTTDSPVALVNEIQPGANKQLRLHLRTTNNQDSGPLVVGLNQASPIEILPFLDNPLHLYLKGEYAGSLQEKHDVSYSFVYQLTAK</sequence>
<evidence type="ECO:0000256" key="1">
    <source>
        <dbReference type="SAM" id="MobiDB-lite"/>
    </source>
</evidence>
<feature type="compositionally biased region" description="Polar residues" evidence="1">
    <location>
        <begin position="40"/>
        <end position="53"/>
    </location>
</feature>
<organism evidence="3 4">
    <name type="scientific">Enterococcus mundtii</name>
    <dbReference type="NCBI Taxonomy" id="53346"/>
    <lineage>
        <taxon>Bacteria</taxon>
        <taxon>Bacillati</taxon>
        <taxon>Bacillota</taxon>
        <taxon>Bacilli</taxon>
        <taxon>Lactobacillales</taxon>
        <taxon>Enterococcaceae</taxon>
        <taxon>Enterococcus</taxon>
    </lineage>
</organism>
<feature type="region of interest" description="Disordered" evidence="1">
    <location>
        <begin position="40"/>
        <end position="81"/>
    </location>
</feature>
<evidence type="ECO:0000313" key="4">
    <source>
        <dbReference type="Proteomes" id="UP000244022"/>
    </source>
</evidence>
<dbReference type="EMBL" id="PYGR01000005">
    <property type="protein sequence ID" value="PTO36915.1"/>
    <property type="molecule type" value="Genomic_DNA"/>
</dbReference>
<keyword evidence="2" id="KW-0732">Signal</keyword>
<evidence type="ECO:0000256" key="2">
    <source>
        <dbReference type="SAM" id="SignalP"/>
    </source>
</evidence>